<sequence length="115" mass="12041">MAGHSKRTSAPAPLEFPMADGSAHPATVRSVRPTVNGSTHPITGCPFHVCSWRLVTPTVIHGGPLPTVLARRGTSTTCEQFVDTSPSVWIPPAGTGGSTQPTATAENLEDYHLQA</sequence>
<evidence type="ECO:0000256" key="1">
    <source>
        <dbReference type="SAM" id="MobiDB-lite"/>
    </source>
</evidence>
<gene>
    <name evidence="2" type="ORF">BRADI_4g30881v3</name>
</gene>
<dbReference type="Gramene" id="PNT64647">
    <property type="protein sequence ID" value="PNT64647"/>
    <property type="gene ID" value="BRADI_4g30881v3"/>
</dbReference>
<evidence type="ECO:0000313" key="2">
    <source>
        <dbReference type="EMBL" id="PNT64647.1"/>
    </source>
</evidence>
<dbReference type="EMBL" id="CM000883">
    <property type="protein sequence ID" value="PNT64647.1"/>
    <property type="molecule type" value="Genomic_DNA"/>
</dbReference>
<protein>
    <submittedName>
        <fullName evidence="2 3">Uncharacterized protein</fullName>
    </submittedName>
</protein>
<dbReference type="InParanoid" id="A0A2K2CRI7"/>
<feature type="region of interest" description="Disordered" evidence="1">
    <location>
        <begin position="1"/>
        <end position="25"/>
    </location>
</feature>
<evidence type="ECO:0000313" key="3">
    <source>
        <dbReference type="EnsemblPlants" id="PNT64647"/>
    </source>
</evidence>
<evidence type="ECO:0000313" key="4">
    <source>
        <dbReference type="Proteomes" id="UP000008810"/>
    </source>
</evidence>
<dbReference type="AlphaFoldDB" id="A0A2K2CRI7"/>
<reference evidence="2" key="2">
    <citation type="submission" date="2017-06" db="EMBL/GenBank/DDBJ databases">
        <title>WGS assembly of Brachypodium distachyon.</title>
        <authorList>
            <consortium name="The International Brachypodium Initiative"/>
            <person name="Lucas S."/>
            <person name="Harmon-Smith M."/>
            <person name="Lail K."/>
            <person name="Tice H."/>
            <person name="Grimwood J."/>
            <person name="Bruce D."/>
            <person name="Barry K."/>
            <person name="Shu S."/>
            <person name="Lindquist E."/>
            <person name="Wang M."/>
            <person name="Pitluck S."/>
            <person name="Vogel J.P."/>
            <person name="Garvin D.F."/>
            <person name="Mockler T.C."/>
            <person name="Schmutz J."/>
            <person name="Rokhsar D."/>
            <person name="Bevan M.W."/>
        </authorList>
    </citation>
    <scope>NUCLEOTIDE SEQUENCE</scope>
    <source>
        <strain evidence="2">Bd21</strain>
    </source>
</reference>
<accession>A0A2K2CRI7</accession>
<dbReference type="Proteomes" id="UP000008810">
    <property type="component" value="Chromosome 4"/>
</dbReference>
<dbReference type="EnsemblPlants" id="PNT64647">
    <property type="protein sequence ID" value="PNT64647"/>
    <property type="gene ID" value="BRADI_4g30881v3"/>
</dbReference>
<keyword evidence="4" id="KW-1185">Reference proteome</keyword>
<reference evidence="2 3" key="1">
    <citation type="journal article" date="2010" name="Nature">
        <title>Genome sequencing and analysis of the model grass Brachypodium distachyon.</title>
        <authorList>
            <consortium name="International Brachypodium Initiative"/>
        </authorList>
    </citation>
    <scope>NUCLEOTIDE SEQUENCE [LARGE SCALE GENOMIC DNA]</scope>
    <source>
        <strain evidence="2 3">Bd21</strain>
    </source>
</reference>
<proteinExistence type="predicted"/>
<organism evidence="2">
    <name type="scientific">Brachypodium distachyon</name>
    <name type="common">Purple false brome</name>
    <name type="synonym">Trachynia distachya</name>
    <dbReference type="NCBI Taxonomy" id="15368"/>
    <lineage>
        <taxon>Eukaryota</taxon>
        <taxon>Viridiplantae</taxon>
        <taxon>Streptophyta</taxon>
        <taxon>Embryophyta</taxon>
        <taxon>Tracheophyta</taxon>
        <taxon>Spermatophyta</taxon>
        <taxon>Magnoliopsida</taxon>
        <taxon>Liliopsida</taxon>
        <taxon>Poales</taxon>
        <taxon>Poaceae</taxon>
        <taxon>BOP clade</taxon>
        <taxon>Pooideae</taxon>
        <taxon>Stipodae</taxon>
        <taxon>Brachypodieae</taxon>
        <taxon>Brachypodium</taxon>
    </lineage>
</organism>
<dbReference type="OrthoDB" id="5984008at2759"/>
<reference evidence="3" key="3">
    <citation type="submission" date="2018-08" db="UniProtKB">
        <authorList>
            <consortium name="EnsemblPlants"/>
        </authorList>
    </citation>
    <scope>IDENTIFICATION</scope>
    <source>
        <strain evidence="3">cv. Bd21</strain>
    </source>
</reference>
<name>A0A2K2CRI7_BRADI</name>
<feature type="region of interest" description="Disordered" evidence="1">
    <location>
        <begin position="87"/>
        <end position="106"/>
    </location>
</feature>